<dbReference type="OrthoDB" id="1669578at2"/>
<dbReference type="AlphaFoldDB" id="A0A1I3C027"/>
<dbReference type="EMBL" id="FOQK01000002">
    <property type="protein sequence ID" value="SFH67907.1"/>
    <property type="molecule type" value="Genomic_DNA"/>
</dbReference>
<accession>A0A1I3C027</accession>
<evidence type="ECO:0000313" key="1">
    <source>
        <dbReference type="EMBL" id="SFH67907.1"/>
    </source>
</evidence>
<dbReference type="InterPro" id="IPR025906">
    <property type="entry name" value="YjfB_motility"/>
</dbReference>
<reference evidence="1 2" key="1">
    <citation type="submission" date="2016-10" db="EMBL/GenBank/DDBJ databases">
        <authorList>
            <person name="de Groot N.N."/>
        </authorList>
    </citation>
    <scope>NUCLEOTIDE SEQUENCE [LARGE SCALE GENOMIC DNA]</scope>
    <source>
        <strain evidence="1 2">Z108</strain>
    </source>
</reference>
<protein>
    <submittedName>
        <fullName evidence="1">Putative motility protein</fullName>
    </submittedName>
</protein>
<dbReference type="RefSeq" id="WP_075441751.1">
    <property type="nucleotide sequence ID" value="NZ_FOQK01000002.1"/>
</dbReference>
<proteinExistence type="predicted"/>
<evidence type="ECO:0000313" key="2">
    <source>
        <dbReference type="Proteomes" id="UP000183639"/>
    </source>
</evidence>
<dbReference type="Pfam" id="PF14070">
    <property type="entry name" value="YjfB_motility"/>
    <property type="match status" value="1"/>
</dbReference>
<organism evidence="1 2">
    <name type="scientific">Selenomonas ruminantium</name>
    <dbReference type="NCBI Taxonomy" id="971"/>
    <lineage>
        <taxon>Bacteria</taxon>
        <taxon>Bacillati</taxon>
        <taxon>Bacillota</taxon>
        <taxon>Negativicutes</taxon>
        <taxon>Selenomonadales</taxon>
        <taxon>Selenomonadaceae</taxon>
        <taxon>Selenomonas</taxon>
    </lineage>
</organism>
<sequence>MDMSIAAMSVGMHQAQAGQDMGVAVLKMAMETAEAGPEELLEQMEASLDPNLGALVDIQA</sequence>
<gene>
    <name evidence="1" type="ORF">SAMN04487861_10253</name>
</gene>
<dbReference type="Proteomes" id="UP000183639">
    <property type="component" value="Unassembled WGS sequence"/>
</dbReference>
<name>A0A1I3C027_SELRU</name>